<dbReference type="Gene3D" id="2.60.40.2480">
    <property type="entry name" value="Periplasmic metal-binding protein Tp34-type"/>
    <property type="match status" value="1"/>
</dbReference>
<dbReference type="EMBL" id="BMOC01000002">
    <property type="protein sequence ID" value="GGI99095.1"/>
    <property type="molecule type" value="Genomic_DNA"/>
</dbReference>
<dbReference type="PROSITE" id="PS51257">
    <property type="entry name" value="PROKAR_LIPOPROTEIN"/>
    <property type="match status" value="1"/>
</dbReference>
<dbReference type="InterPro" id="IPR038482">
    <property type="entry name" value="Tp34-type_sf"/>
</dbReference>
<dbReference type="AlphaFoldDB" id="A0A830EQ31"/>
<reference evidence="3" key="2">
    <citation type="submission" date="2020-09" db="EMBL/GenBank/DDBJ databases">
        <authorList>
            <person name="Sun Q."/>
            <person name="Ohkuma M."/>
        </authorList>
    </citation>
    <scope>NUCLEOTIDE SEQUENCE</scope>
    <source>
        <strain evidence="3">JCM 14359</strain>
    </source>
</reference>
<keyword evidence="1" id="KW-0732">Signal</keyword>
<evidence type="ECO:0000313" key="4">
    <source>
        <dbReference type="Proteomes" id="UP000653099"/>
    </source>
</evidence>
<reference evidence="3" key="1">
    <citation type="journal article" date="2014" name="Int. J. Syst. Evol. Microbiol.">
        <title>Complete genome sequence of Corynebacterium casei LMG S-19264T (=DSM 44701T), isolated from a smear-ripened cheese.</title>
        <authorList>
            <consortium name="US DOE Joint Genome Institute (JGI-PGF)"/>
            <person name="Walter F."/>
            <person name="Albersmeier A."/>
            <person name="Kalinowski J."/>
            <person name="Ruckert C."/>
        </authorList>
    </citation>
    <scope>NUCLEOTIDE SEQUENCE</scope>
    <source>
        <strain evidence="3">JCM 14359</strain>
    </source>
</reference>
<dbReference type="Pfam" id="PF24041">
    <property type="entry name" value="DUF7350"/>
    <property type="match status" value="1"/>
</dbReference>
<dbReference type="RefSeq" id="WP_188785924.1">
    <property type="nucleotide sequence ID" value="NZ_BMOC01000002.1"/>
</dbReference>
<comment type="caution">
    <text evidence="3">The sequence shown here is derived from an EMBL/GenBank/DDBJ whole genome shotgun (WGS) entry which is preliminary data.</text>
</comment>
<accession>A0A830EQ31</accession>
<keyword evidence="4" id="KW-1185">Reference proteome</keyword>
<name>A0A830EQ31_9EURY</name>
<feature type="domain" description="DUF7350" evidence="2">
    <location>
        <begin position="223"/>
        <end position="338"/>
    </location>
</feature>
<dbReference type="Proteomes" id="UP000653099">
    <property type="component" value="Unassembled WGS sequence"/>
</dbReference>
<organism evidence="3 4">
    <name type="scientific">Halobellus salinus</name>
    <dbReference type="NCBI Taxonomy" id="931585"/>
    <lineage>
        <taxon>Archaea</taxon>
        <taxon>Methanobacteriati</taxon>
        <taxon>Methanobacteriota</taxon>
        <taxon>Stenosarchaea group</taxon>
        <taxon>Halobacteria</taxon>
        <taxon>Halobacteriales</taxon>
        <taxon>Haloferacaceae</taxon>
        <taxon>Halobellus</taxon>
    </lineage>
</organism>
<sequence>MKRREVLAGTGTAAIAALAGCGGASGLFARPTPEGVYVPDHVEGMEMIETVSLGDLRVGVTYSYPHRFWTVERDGDAYVTNRTDVRDDDAVHLMAVPWDADTGMVVPNTGLSVDITKGGDLVTQEVIYPMLSQRMGFHYGANFPLDGDGTYDVTVSVGGVSIPRYGAFEGRFGAGGEATTTFEFSSDALSEIPYRQLDDRRFQPGAVEPMSMDALPTGSAPDPLPGATLGRGKSGDAAFVGSVVTAARFGSDPYLAISARTPYNGLVIPGMGLSASVDADDSVELDAAIDPDLGFHYGRSLAGLTASSTVEVTVDVPPHVARHVGYETAFLEMPSFELEPA</sequence>
<dbReference type="Pfam" id="PF10634">
    <property type="entry name" value="Iron_transport"/>
    <property type="match status" value="1"/>
</dbReference>
<proteinExistence type="predicted"/>
<dbReference type="OrthoDB" id="156174at2157"/>
<evidence type="ECO:0000313" key="3">
    <source>
        <dbReference type="EMBL" id="GGI99095.1"/>
    </source>
</evidence>
<evidence type="ECO:0000259" key="2">
    <source>
        <dbReference type="Pfam" id="PF24041"/>
    </source>
</evidence>
<protein>
    <submittedName>
        <fullName evidence="3">Iron transporter</fullName>
    </submittedName>
</protein>
<evidence type="ECO:0000256" key="1">
    <source>
        <dbReference type="ARBA" id="ARBA00022729"/>
    </source>
</evidence>
<dbReference type="InterPro" id="IPR055774">
    <property type="entry name" value="DUF7350"/>
</dbReference>
<dbReference type="InterPro" id="IPR018470">
    <property type="entry name" value="Metal-bd_Tp34-typ"/>
</dbReference>
<gene>
    <name evidence="3" type="ORF">GCM10008995_06210</name>
</gene>